<feature type="compositionally biased region" description="Polar residues" evidence="1">
    <location>
        <begin position="41"/>
        <end position="53"/>
    </location>
</feature>
<keyword evidence="4" id="KW-1185">Reference proteome</keyword>
<dbReference type="InterPro" id="IPR001466">
    <property type="entry name" value="Beta-lactam-related"/>
</dbReference>
<protein>
    <submittedName>
        <fullName evidence="3">Serine hydrolase domain-containing protein</fullName>
    </submittedName>
</protein>
<dbReference type="GO" id="GO:0016787">
    <property type="term" value="F:hydrolase activity"/>
    <property type="evidence" value="ECO:0007669"/>
    <property type="project" value="UniProtKB-KW"/>
</dbReference>
<dbReference type="InterPro" id="IPR050491">
    <property type="entry name" value="AmpC-like"/>
</dbReference>
<accession>A0ABP6VHV5</accession>
<dbReference type="InterPro" id="IPR012338">
    <property type="entry name" value="Beta-lactam/transpept-like"/>
</dbReference>
<evidence type="ECO:0000256" key="1">
    <source>
        <dbReference type="SAM" id="MobiDB-lite"/>
    </source>
</evidence>
<evidence type="ECO:0000259" key="2">
    <source>
        <dbReference type="Pfam" id="PF00144"/>
    </source>
</evidence>
<dbReference type="SUPFAM" id="SSF56601">
    <property type="entry name" value="beta-lactamase/transpeptidase-like"/>
    <property type="match status" value="1"/>
</dbReference>
<dbReference type="Pfam" id="PF00144">
    <property type="entry name" value="Beta-lactamase"/>
    <property type="match status" value="1"/>
</dbReference>
<feature type="domain" description="Beta-lactamase-related" evidence="2">
    <location>
        <begin position="80"/>
        <end position="365"/>
    </location>
</feature>
<dbReference type="PANTHER" id="PTHR46825">
    <property type="entry name" value="D-ALANYL-D-ALANINE-CARBOXYPEPTIDASE/ENDOPEPTIDASE AMPH"/>
    <property type="match status" value="1"/>
</dbReference>
<dbReference type="Gene3D" id="3.40.710.10">
    <property type="entry name" value="DD-peptidase/beta-lactamase superfamily"/>
    <property type="match status" value="1"/>
</dbReference>
<organism evidence="3 4">
    <name type="scientific">Nonomuraea rosea</name>
    <dbReference type="NCBI Taxonomy" id="638574"/>
    <lineage>
        <taxon>Bacteria</taxon>
        <taxon>Bacillati</taxon>
        <taxon>Actinomycetota</taxon>
        <taxon>Actinomycetes</taxon>
        <taxon>Streptosporangiales</taxon>
        <taxon>Streptosporangiaceae</taxon>
        <taxon>Nonomuraea</taxon>
    </lineage>
</organism>
<name>A0ABP6VHV5_9ACTN</name>
<evidence type="ECO:0000313" key="4">
    <source>
        <dbReference type="Proteomes" id="UP001500630"/>
    </source>
</evidence>
<sequence>MLASMASHQWRQTAAKAGAIATGTLLAVALAAPGQAAAHQRTGTPEPSSSATPGSGLDRQALRRSLDAAHEAGMYGIYSEVRDGRQTWQGASGVADVDTRRPVRPDMVHRIGSITKTFTAVAVLQQVARGTVDLDAPIARYLPELVPDERGQQITVRMLLNHTSHIADYVGPAFPSLLEGTTSSLDEHRFRTIAPEELVRLGLAATPTGQPGATPGMYSNTNYVVAGLLLEKVTGVDAEEYITRNVIRKAGLRHTSFPRTARIPGPHSKAYESWYGFIDPPRDYSVYNMSWASTAGAMVSTMSDLNQFYRALLRGELIGAAQLAEMQKTVLVWLGGGQANYGLGIYSADLPCGRFWGHDGGVFGMGTQSLASADGSRLLSFGMNLMKYQRLDESGQPVPNDIDQAILEHLFLAVCGQSAGATAKSAQPPFVPFAADRMLVKR</sequence>
<dbReference type="Proteomes" id="UP001500630">
    <property type="component" value="Unassembled WGS sequence"/>
</dbReference>
<dbReference type="PANTHER" id="PTHR46825:SF7">
    <property type="entry name" value="D-ALANYL-D-ALANINE CARBOXYPEPTIDASE"/>
    <property type="match status" value="1"/>
</dbReference>
<comment type="caution">
    <text evidence="3">The sequence shown here is derived from an EMBL/GenBank/DDBJ whole genome shotgun (WGS) entry which is preliminary data.</text>
</comment>
<keyword evidence="3" id="KW-0378">Hydrolase</keyword>
<reference evidence="4" key="1">
    <citation type="journal article" date="2019" name="Int. J. Syst. Evol. Microbiol.">
        <title>The Global Catalogue of Microorganisms (GCM) 10K type strain sequencing project: providing services to taxonomists for standard genome sequencing and annotation.</title>
        <authorList>
            <consortium name="The Broad Institute Genomics Platform"/>
            <consortium name="The Broad Institute Genome Sequencing Center for Infectious Disease"/>
            <person name="Wu L."/>
            <person name="Ma J."/>
        </authorList>
    </citation>
    <scope>NUCLEOTIDE SEQUENCE [LARGE SCALE GENOMIC DNA]</scope>
    <source>
        <strain evidence="4">JCM 17326</strain>
    </source>
</reference>
<feature type="region of interest" description="Disordered" evidence="1">
    <location>
        <begin position="36"/>
        <end position="58"/>
    </location>
</feature>
<gene>
    <name evidence="3" type="ORF">GCM10022419_011560</name>
</gene>
<dbReference type="EMBL" id="BAABDQ010000002">
    <property type="protein sequence ID" value="GAA3533918.1"/>
    <property type="molecule type" value="Genomic_DNA"/>
</dbReference>
<proteinExistence type="predicted"/>
<evidence type="ECO:0000313" key="3">
    <source>
        <dbReference type="EMBL" id="GAA3533918.1"/>
    </source>
</evidence>